<dbReference type="InterPro" id="IPR009057">
    <property type="entry name" value="Homeodomain-like_sf"/>
</dbReference>
<dbReference type="RefSeq" id="WP_166158851.1">
    <property type="nucleotide sequence ID" value="NZ_JAAOIW010000063.1"/>
</dbReference>
<proteinExistence type="predicted"/>
<dbReference type="PROSITE" id="PS00041">
    <property type="entry name" value="HTH_ARAC_FAMILY_1"/>
    <property type="match status" value="1"/>
</dbReference>
<feature type="domain" description="HTH araC/xylS-type" evidence="4">
    <location>
        <begin position="17"/>
        <end position="115"/>
    </location>
</feature>
<name>A0ABX0JGN8_9BACL</name>
<sequence length="127" mass="14509">SAAIIRSKKDEQDPTISFVMSYIENRFADDLSLDQLADKLNISVGYLSVYIKEKTGANFSDHINVIRVHKAKELLSDNELSVQDISLMIGYRNVTSFIRMFKKMIGMPPGEYRKNKVLEADAESFRK</sequence>
<comment type="caution">
    <text evidence="5">The sequence shown here is derived from an EMBL/GenBank/DDBJ whole genome shotgun (WGS) entry which is preliminary data.</text>
</comment>
<evidence type="ECO:0000313" key="5">
    <source>
        <dbReference type="EMBL" id="NHN35654.1"/>
    </source>
</evidence>
<dbReference type="PANTHER" id="PTHR43280">
    <property type="entry name" value="ARAC-FAMILY TRANSCRIPTIONAL REGULATOR"/>
    <property type="match status" value="1"/>
</dbReference>
<dbReference type="PRINTS" id="PR00032">
    <property type="entry name" value="HTHARAC"/>
</dbReference>
<dbReference type="SUPFAM" id="SSF46689">
    <property type="entry name" value="Homeodomain-like"/>
    <property type="match status" value="2"/>
</dbReference>
<organism evidence="5 6">
    <name type="scientific">Paenibacillus agricola</name>
    <dbReference type="NCBI Taxonomy" id="2716264"/>
    <lineage>
        <taxon>Bacteria</taxon>
        <taxon>Bacillati</taxon>
        <taxon>Bacillota</taxon>
        <taxon>Bacilli</taxon>
        <taxon>Bacillales</taxon>
        <taxon>Paenibacillaceae</taxon>
        <taxon>Paenibacillus</taxon>
    </lineage>
</organism>
<dbReference type="PROSITE" id="PS01124">
    <property type="entry name" value="HTH_ARAC_FAMILY_2"/>
    <property type="match status" value="1"/>
</dbReference>
<evidence type="ECO:0000256" key="3">
    <source>
        <dbReference type="ARBA" id="ARBA00023163"/>
    </source>
</evidence>
<accession>A0ABX0JGN8</accession>
<dbReference type="Pfam" id="PF12833">
    <property type="entry name" value="HTH_18"/>
    <property type="match status" value="1"/>
</dbReference>
<dbReference type="SMART" id="SM00342">
    <property type="entry name" value="HTH_ARAC"/>
    <property type="match status" value="1"/>
</dbReference>
<evidence type="ECO:0000256" key="1">
    <source>
        <dbReference type="ARBA" id="ARBA00023015"/>
    </source>
</evidence>
<evidence type="ECO:0000259" key="4">
    <source>
        <dbReference type="PROSITE" id="PS01124"/>
    </source>
</evidence>
<reference evidence="5" key="1">
    <citation type="submission" date="2020-03" db="EMBL/GenBank/DDBJ databases">
        <title>Draft sequencing of Paenibacilllus sp. S3N08.</title>
        <authorList>
            <person name="Kim D.-U."/>
        </authorList>
    </citation>
    <scope>NUCLEOTIDE SEQUENCE</scope>
    <source>
        <strain evidence="5">S3N08</strain>
    </source>
</reference>
<dbReference type="PANTHER" id="PTHR43280:SF28">
    <property type="entry name" value="HTH-TYPE TRANSCRIPTIONAL ACTIVATOR RHAS"/>
    <property type="match status" value="1"/>
</dbReference>
<dbReference type="Gene3D" id="1.10.10.60">
    <property type="entry name" value="Homeodomain-like"/>
    <property type="match status" value="2"/>
</dbReference>
<evidence type="ECO:0000256" key="2">
    <source>
        <dbReference type="ARBA" id="ARBA00023125"/>
    </source>
</evidence>
<keyword evidence="6" id="KW-1185">Reference proteome</keyword>
<dbReference type="InterPro" id="IPR018060">
    <property type="entry name" value="HTH_AraC"/>
</dbReference>
<dbReference type="InterPro" id="IPR018062">
    <property type="entry name" value="HTH_AraC-typ_CS"/>
</dbReference>
<dbReference type="InterPro" id="IPR020449">
    <property type="entry name" value="Tscrpt_reg_AraC-type_HTH"/>
</dbReference>
<feature type="non-terminal residue" evidence="5">
    <location>
        <position position="1"/>
    </location>
</feature>
<protein>
    <submittedName>
        <fullName evidence="5">Helix-turn-helix domain-containing protein</fullName>
    </submittedName>
</protein>
<evidence type="ECO:0000313" key="6">
    <source>
        <dbReference type="Proteomes" id="UP001165962"/>
    </source>
</evidence>
<keyword evidence="2" id="KW-0238">DNA-binding</keyword>
<keyword evidence="3" id="KW-0804">Transcription</keyword>
<dbReference type="EMBL" id="JAAOIW010000063">
    <property type="protein sequence ID" value="NHN35654.1"/>
    <property type="molecule type" value="Genomic_DNA"/>
</dbReference>
<dbReference type="Proteomes" id="UP001165962">
    <property type="component" value="Unassembled WGS sequence"/>
</dbReference>
<keyword evidence="1" id="KW-0805">Transcription regulation</keyword>
<gene>
    <name evidence="5" type="ORF">G9U52_38985</name>
</gene>